<keyword evidence="8" id="KW-0732">Signal</keyword>
<reference evidence="10" key="1">
    <citation type="submission" date="2022-07" db="EMBL/GenBank/DDBJ databases">
        <title>The genome of Lyophyllum shimeji provides insight into the initial evolution of ectomycorrhizal fungal genome.</title>
        <authorList>
            <person name="Kobayashi Y."/>
            <person name="Shibata T."/>
            <person name="Hirakawa H."/>
            <person name="Shigenobu S."/>
            <person name="Nishiyama T."/>
            <person name="Yamada A."/>
            <person name="Hasebe M."/>
            <person name="Kawaguchi M."/>
        </authorList>
    </citation>
    <scope>NUCLEOTIDE SEQUENCE</scope>
    <source>
        <strain evidence="10">AT787</strain>
    </source>
</reference>
<evidence type="ECO:0000259" key="9">
    <source>
        <dbReference type="PROSITE" id="PS00624"/>
    </source>
</evidence>
<comment type="similarity">
    <text evidence="2">Belongs to the GMC oxidoreductase family.</text>
</comment>
<evidence type="ECO:0000256" key="6">
    <source>
        <dbReference type="PIRSR" id="PIRSR000137-1"/>
    </source>
</evidence>
<dbReference type="InterPro" id="IPR012132">
    <property type="entry name" value="GMC_OxRdtase"/>
</dbReference>
<dbReference type="OrthoDB" id="269227at2759"/>
<comment type="caution">
    <text evidence="10">The sequence shown here is derived from an EMBL/GenBank/DDBJ whole genome shotgun (WGS) entry which is preliminary data.</text>
</comment>
<dbReference type="GO" id="GO:0016614">
    <property type="term" value="F:oxidoreductase activity, acting on CH-OH group of donors"/>
    <property type="evidence" value="ECO:0007669"/>
    <property type="project" value="InterPro"/>
</dbReference>
<dbReference type="SUPFAM" id="SSF54373">
    <property type="entry name" value="FAD-linked reductases, C-terminal domain"/>
    <property type="match status" value="1"/>
</dbReference>
<dbReference type="GO" id="GO:0050660">
    <property type="term" value="F:flavin adenine dinucleotide binding"/>
    <property type="evidence" value="ECO:0007669"/>
    <property type="project" value="InterPro"/>
</dbReference>
<dbReference type="Gene3D" id="3.30.560.10">
    <property type="entry name" value="Glucose Oxidase, domain 3"/>
    <property type="match status" value="1"/>
</dbReference>
<dbReference type="InterPro" id="IPR027424">
    <property type="entry name" value="Glucose_Oxidase_domain_2"/>
</dbReference>
<feature type="binding site" evidence="7">
    <location>
        <position position="132"/>
    </location>
    <ligand>
        <name>FAD</name>
        <dbReference type="ChEBI" id="CHEBI:57692"/>
    </ligand>
</feature>
<evidence type="ECO:0000256" key="1">
    <source>
        <dbReference type="ARBA" id="ARBA00001974"/>
    </source>
</evidence>
<comment type="cofactor">
    <cofactor evidence="1 7">
        <name>FAD</name>
        <dbReference type="ChEBI" id="CHEBI:57692"/>
    </cofactor>
</comment>
<gene>
    <name evidence="10" type="ORF">LshimejAT787_1000830</name>
</gene>
<dbReference type="AlphaFoldDB" id="A0A9P3UQA2"/>
<dbReference type="PROSITE" id="PS00624">
    <property type="entry name" value="GMC_OXRED_2"/>
    <property type="match status" value="1"/>
</dbReference>
<evidence type="ECO:0000256" key="5">
    <source>
        <dbReference type="ARBA" id="ARBA00023002"/>
    </source>
</evidence>
<evidence type="ECO:0000256" key="8">
    <source>
        <dbReference type="SAM" id="SignalP"/>
    </source>
</evidence>
<feature type="chain" id="PRO_5040246196" evidence="8">
    <location>
        <begin position="21"/>
        <end position="702"/>
    </location>
</feature>
<dbReference type="InterPro" id="IPR036188">
    <property type="entry name" value="FAD/NAD-bd_sf"/>
</dbReference>
<proteinExistence type="inferred from homology"/>
<keyword evidence="11" id="KW-1185">Reference proteome</keyword>
<sequence length="702" mass="73871">MWSKSRILAIIAPLVFHVDAVSHARRLPPEHSRALHGRNYITEATIADSYDFIVVGGGLAGLVIASRLTEDFNTTVLVLEAGESGDTVGDSINPPARTYYNSLIGTSYDWQHKTVPQDKAAGRVISWPRGKVLGGSAAINGMYYVRPSQIQVDTWKGMLEPSDDSAAWGWDNLLAGMKKSETFTSPSSDVQSLAKIQFNAASYGSNGPLHVSYPGFMFSVVGNWTPSLEAIGIESAADPANGKNFGGFVSTLSINPTNWTRSYSKSAYIDPLPPRKNLDILMSATVTRVVLGDKNSSGNVVASGVEFATSADSAEKVVKVNKEVVLTGGAPGSPRVLMHSGVGPKDVLDAAGVPLAVELPGVGQHLQDHLAAPVTWESKVQTGGDMHASGSDFSPLAMSFVNSAIAYINASILFDSSADFESNVASALDVSAKTLVPSQSSEVVEGYKAIYTATQKLTSQGAGQVELLLSINAPKAITIQAALQHPYKFAPPTPFLLNKLIRSATSQGRVYINSSSPFDPIVIDPQYFSHPADITLLREGIKLARRVGNSAPISNAFGAETVPGPDVSSDEQLDAWLAGVASTEFHPQATCAMLPRSQGGVVDAKLRVYGLANVRVADSSVFPLSFAAHLAAPTYGLAEKAAEFITDLYKVSANSGTTTAPDSASQTGGPGKNAASRICSSACTALALTAMFSFIVSVLSAL</sequence>
<dbReference type="EMBL" id="BRPK01000010">
    <property type="protein sequence ID" value="GLB41483.1"/>
    <property type="molecule type" value="Genomic_DNA"/>
</dbReference>
<dbReference type="Gene3D" id="4.10.450.10">
    <property type="entry name" value="Glucose Oxidase, domain 2"/>
    <property type="match status" value="1"/>
</dbReference>
<protein>
    <submittedName>
        <fullName evidence="10">Alcohol oxidase</fullName>
    </submittedName>
</protein>
<keyword evidence="3" id="KW-0285">Flavoprotein</keyword>
<dbReference type="PANTHER" id="PTHR11552">
    <property type="entry name" value="GLUCOSE-METHANOL-CHOLINE GMC OXIDOREDUCTASE"/>
    <property type="match status" value="1"/>
</dbReference>
<evidence type="ECO:0000256" key="7">
    <source>
        <dbReference type="PIRSR" id="PIRSR000137-2"/>
    </source>
</evidence>
<dbReference type="PIRSF" id="PIRSF000137">
    <property type="entry name" value="Alcohol_oxidase"/>
    <property type="match status" value="1"/>
</dbReference>
<evidence type="ECO:0000256" key="4">
    <source>
        <dbReference type="ARBA" id="ARBA00022827"/>
    </source>
</evidence>
<dbReference type="SUPFAM" id="SSF51905">
    <property type="entry name" value="FAD/NAD(P)-binding domain"/>
    <property type="match status" value="1"/>
</dbReference>
<accession>A0A9P3UQA2</accession>
<organism evidence="10 11">
    <name type="scientific">Lyophyllum shimeji</name>
    <name type="common">Hon-shimeji</name>
    <name type="synonym">Tricholoma shimeji</name>
    <dbReference type="NCBI Taxonomy" id="47721"/>
    <lineage>
        <taxon>Eukaryota</taxon>
        <taxon>Fungi</taxon>
        <taxon>Dikarya</taxon>
        <taxon>Basidiomycota</taxon>
        <taxon>Agaricomycotina</taxon>
        <taxon>Agaricomycetes</taxon>
        <taxon>Agaricomycetidae</taxon>
        <taxon>Agaricales</taxon>
        <taxon>Tricholomatineae</taxon>
        <taxon>Lyophyllaceae</taxon>
        <taxon>Lyophyllum</taxon>
    </lineage>
</organism>
<feature type="domain" description="Glucose-methanol-choline oxidoreductase N-terminal" evidence="9">
    <location>
        <begin position="329"/>
        <end position="343"/>
    </location>
</feature>
<feature type="active site" description="Proton acceptor" evidence="6">
    <location>
        <position position="629"/>
    </location>
</feature>
<evidence type="ECO:0000313" key="10">
    <source>
        <dbReference type="EMBL" id="GLB41483.1"/>
    </source>
</evidence>
<evidence type="ECO:0000256" key="3">
    <source>
        <dbReference type="ARBA" id="ARBA00022630"/>
    </source>
</evidence>
<feature type="signal peptide" evidence="8">
    <location>
        <begin position="1"/>
        <end position="20"/>
    </location>
</feature>
<evidence type="ECO:0000313" key="11">
    <source>
        <dbReference type="Proteomes" id="UP001063166"/>
    </source>
</evidence>
<feature type="active site" description="Proton donor" evidence="6">
    <location>
        <position position="586"/>
    </location>
</feature>
<dbReference type="Gene3D" id="3.50.50.60">
    <property type="entry name" value="FAD/NAD(P)-binding domain"/>
    <property type="match status" value="1"/>
</dbReference>
<feature type="binding site" evidence="7">
    <location>
        <position position="286"/>
    </location>
    <ligand>
        <name>FAD</name>
        <dbReference type="ChEBI" id="CHEBI:57692"/>
    </ligand>
</feature>
<keyword evidence="5" id="KW-0560">Oxidoreductase</keyword>
<name>A0A9P3UQA2_LYOSH</name>
<dbReference type="Pfam" id="PF00732">
    <property type="entry name" value="GMC_oxred_N"/>
    <property type="match status" value="1"/>
</dbReference>
<dbReference type="Proteomes" id="UP001063166">
    <property type="component" value="Unassembled WGS sequence"/>
</dbReference>
<dbReference type="PANTHER" id="PTHR11552:SF218">
    <property type="entry name" value="GLUCOSE-METHANOL-CHOLINE OXIDOREDUCTASE N-TERMINAL DOMAIN-CONTAINING PROTEIN"/>
    <property type="match status" value="1"/>
</dbReference>
<evidence type="ECO:0000256" key="2">
    <source>
        <dbReference type="ARBA" id="ARBA00010790"/>
    </source>
</evidence>
<dbReference type="InterPro" id="IPR007867">
    <property type="entry name" value="GMC_OxRtase_C"/>
</dbReference>
<dbReference type="Pfam" id="PF05199">
    <property type="entry name" value="GMC_oxred_C"/>
    <property type="match status" value="1"/>
</dbReference>
<dbReference type="InterPro" id="IPR000172">
    <property type="entry name" value="GMC_OxRdtase_N"/>
</dbReference>
<keyword evidence="4 7" id="KW-0274">FAD</keyword>